<feature type="chain" id="PRO_5041400047" evidence="1">
    <location>
        <begin position="27"/>
        <end position="253"/>
    </location>
</feature>
<proteinExistence type="predicted"/>
<accession>A0AA38J7R1</accession>
<evidence type="ECO:0000256" key="1">
    <source>
        <dbReference type="SAM" id="SignalP"/>
    </source>
</evidence>
<evidence type="ECO:0000313" key="2">
    <source>
        <dbReference type="EMBL" id="KAJ3725641.1"/>
    </source>
</evidence>
<keyword evidence="3" id="KW-1185">Reference proteome</keyword>
<dbReference type="EMBL" id="JANVFO010000045">
    <property type="protein sequence ID" value="KAJ3725641.1"/>
    <property type="molecule type" value="Genomic_DNA"/>
</dbReference>
<dbReference type="AlphaFoldDB" id="A0AA38J7R1"/>
<dbReference type="Proteomes" id="UP001176059">
    <property type="component" value="Unassembled WGS sequence"/>
</dbReference>
<comment type="caution">
    <text evidence="2">The sequence shown here is derived from an EMBL/GenBank/DDBJ whole genome shotgun (WGS) entry which is preliminary data.</text>
</comment>
<sequence>MRVLPAGSIILIQALISSTLTAPAHQKDINRLSTEVVAYNLPFGTFPTSDTPGIESTRTPPQVRAIFTESIEGETHASGGSKSSKLPQARAFSADQDGLHKNYIKFIEWDDKEKKGFVHKQAGAAGSTAAGAPQPVRNLLYAFVKAWNQREKERHDPRDNQEFELIYDNGYYDVLENGFALPDNAEFSFRLHQGYGECRGIIVGTNVRRPYRYDCTAEVGNGKITLSKREPDRKIFEWDVPEHLWCPGRPFPE</sequence>
<protein>
    <submittedName>
        <fullName evidence="2">Uncharacterized protein</fullName>
    </submittedName>
</protein>
<feature type="signal peptide" evidence="1">
    <location>
        <begin position="1"/>
        <end position="26"/>
    </location>
</feature>
<name>A0AA38J7R1_9AGAR</name>
<keyword evidence="1" id="KW-0732">Signal</keyword>
<reference evidence="2" key="1">
    <citation type="submission" date="2022-08" db="EMBL/GenBank/DDBJ databases">
        <authorList>
            <consortium name="DOE Joint Genome Institute"/>
            <person name="Min B."/>
            <person name="Sierra-Patev S."/>
            <person name="Naranjo-Ortiz M."/>
            <person name="Looney B."/>
            <person name="Konkel Z."/>
            <person name="Slot J.C."/>
            <person name="Sakamoto Y."/>
            <person name="Steenwyk J.L."/>
            <person name="Rokas A."/>
            <person name="Carro J."/>
            <person name="Camarero S."/>
            <person name="Ferreira P."/>
            <person name="Molpeceres G."/>
            <person name="Ruiz-duenas F.J."/>
            <person name="Serrano A."/>
            <person name="Henrissat B."/>
            <person name="Drula E."/>
            <person name="Hughes K.W."/>
            <person name="Mata J.L."/>
            <person name="Ishikawa N.K."/>
            <person name="Vargas-Isla R."/>
            <person name="Ushijima S."/>
            <person name="Smith C.A."/>
            <person name="Ahrendt S."/>
            <person name="Andreopoulos W."/>
            <person name="He G."/>
            <person name="LaButti K."/>
            <person name="Lipzen A."/>
            <person name="Ng V."/>
            <person name="Riley R."/>
            <person name="Sandor L."/>
            <person name="Barry K."/>
            <person name="Martinez A.T."/>
            <person name="Xiao Y."/>
            <person name="Gibbons J.G."/>
            <person name="Terashima K."/>
            <person name="Hibbett D.S."/>
            <person name="Grigoriev I.V."/>
        </authorList>
    </citation>
    <scope>NUCLEOTIDE SEQUENCE</scope>
    <source>
        <strain evidence="2">ET3784</strain>
    </source>
</reference>
<organism evidence="2 3">
    <name type="scientific">Lentinula guzmanii</name>
    <dbReference type="NCBI Taxonomy" id="2804957"/>
    <lineage>
        <taxon>Eukaryota</taxon>
        <taxon>Fungi</taxon>
        <taxon>Dikarya</taxon>
        <taxon>Basidiomycota</taxon>
        <taxon>Agaricomycotina</taxon>
        <taxon>Agaricomycetes</taxon>
        <taxon>Agaricomycetidae</taxon>
        <taxon>Agaricales</taxon>
        <taxon>Marasmiineae</taxon>
        <taxon>Omphalotaceae</taxon>
        <taxon>Lentinula</taxon>
    </lineage>
</organism>
<evidence type="ECO:0000313" key="3">
    <source>
        <dbReference type="Proteomes" id="UP001176059"/>
    </source>
</evidence>
<reference evidence="2" key="2">
    <citation type="journal article" date="2023" name="Proc. Natl. Acad. Sci. U.S.A.">
        <title>A global phylogenomic analysis of the shiitake genus Lentinula.</title>
        <authorList>
            <person name="Sierra-Patev S."/>
            <person name="Min B."/>
            <person name="Naranjo-Ortiz M."/>
            <person name="Looney B."/>
            <person name="Konkel Z."/>
            <person name="Slot J.C."/>
            <person name="Sakamoto Y."/>
            <person name="Steenwyk J.L."/>
            <person name="Rokas A."/>
            <person name="Carro J."/>
            <person name="Camarero S."/>
            <person name="Ferreira P."/>
            <person name="Molpeceres G."/>
            <person name="Ruiz-Duenas F.J."/>
            <person name="Serrano A."/>
            <person name="Henrissat B."/>
            <person name="Drula E."/>
            <person name="Hughes K.W."/>
            <person name="Mata J.L."/>
            <person name="Ishikawa N.K."/>
            <person name="Vargas-Isla R."/>
            <person name="Ushijima S."/>
            <person name="Smith C.A."/>
            <person name="Donoghue J."/>
            <person name="Ahrendt S."/>
            <person name="Andreopoulos W."/>
            <person name="He G."/>
            <person name="LaButti K."/>
            <person name="Lipzen A."/>
            <person name="Ng V."/>
            <person name="Riley R."/>
            <person name="Sandor L."/>
            <person name="Barry K."/>
            <person name="Martinez A.T."/>
            <person name="Xiao Y."/>
            <person name="Gibbons J.G."/>
            <person name="Terashima K."/>
            <person name="Grigoriev I.V."/>
            <person name="Hibbett D."/>
        </authorList>
    </citation>
    <scope>NUCLEOTIDE SEQUENCE</scope>
    <source>
        <strain evidence="2">ET3784</strain>
    </source>
</reference>
<gene>
    <name evidence="2" type="ORF">DFJ43DRAFT_1088514</name>
</gene>